<dbReference type="STRING" id="115433.SAMN05421835_12850"/>
<gene>
    <name evidence="1" type="ORF">SAMN05421835_12850</name>
</gene>
<keyword evidence="2" id="KW-1185">Reference proteome</keyword>
<dbReference type="InterPro" id="IPR032716">
    <property type="entry name" value="ACC_epsilon"/>
</dbReference>
<sequence>MSDEKAPFLRVVRGNPDDAELAALTVVLAAAASAPSAPPRRERRSRWGDRARLLRHAPAPGEGAWRASGFPR</sequence>
<organism evidence="1 2">
    <name type="scientific">Amycolatopsis sacchari</name>
    <dbReference type="NCBI Taxonomy" id="115433"/>
    <lineage>
        <taxon>Bacteria</taxon>
        <taxon>Bacillati</taxon>
        <taxon>Actinomycetota</taxon>
        <taxon>Actinomycetes</taxon>
        <taxon>Pseudonocardiales</taxon>
        <taxon>Pseudonocardiaceae</taxon>
        <taxon>Amycolatopsis</taxon>
    </lineage>
</organism>
<dbReference type="Proteomes" id="UP000199025">
    <property type="component" value="Unassembled WGS sequence"/>
</dbReference>
<proteinExistence type="predicted"/>
<dbReference type="GO" id="GO:0003989">
    <property type="term" value="F:acetyl-CoA carboxylase activity"/>
    <property type="evidence" value="ECO:0007669"/>
    <property type="project" value="InterPro"/>
</dbReference>
<dbReference type="EMBL" id="FORP01000028">
    <property type="protein sequence ID" value="SFK67489.1"/>
    <property type="molecule type" value="Genomic_DNA"/>
</dbReference>
<evidence type="ECO:0000313" key="2">
    <source>
        <dbReference type="Proteomes" id="UP000199025"/>
    </source>
</evidence>
<dbReference type="AlphaFoldDB" id="A0A1I4BHJ3"/>
<evidence type="ECO:0000313" key="1">
    <source>
        <dbReference type="EMBL" id="SFK67489.1"/>
    </source>
</evidence>
<protein>
    <submittedName>
        <fullName evidence="1">Acyl-CoA carboxylase epsilon subunit</fullName>
    </submittedName>
</protein>
<reference evidence="1 2" key="1">
    <citation type="submission" date="2016-10" db="EMBL/GenBank/DDBJ databases">
        <authorList>
            <person name="de Groot N.N."/>
        </authorList>
    </citation>
    <scope>NUCLEOTIDE SEQUENCE [LARGE SCALE GENOMIC DNA]</scope>
    <source>
        <strain evidence="1 2">DSM 44468</strain>
    </source>
</reference>
<name>A0A1I4BHJ3_9PSEU</name>
<dbReference type="RefSeq" id="WP_091515080.1">
    <property type="nucleotide sequence ID" value="NZ_CBDQZW010000053.1"/>
</dbReference>
<accession>A0A1I4BHJ3</accession>
<dbReference type="Pfam" id="PF13822">
    <property type="entry name" value="ACC_epsilon"/>
    <property type="match status" value="1"/>
</dbReference>
<dbReference type="GO" id="GO:0004658">
    <property type="term" value="F:propionyl-CoA carboxylase activity"/>
    <property type="evidence" value="ECO:0007669"/>
    <property type="project" value="InterPro"/>
</dbReference>